<evidence type="ECO:0000259" key="1">
    <source>
        <dbReference type="Pfam" id="PF04296"/>
    </source>
</evidence>
<proteinExistence type="predicted"/>
<reference evidence="2 3" key="1">
    <citation type="journal article" date="2020" name="mSystems">
        <title>Defining Genomic and Predicted Metabolic Features of the Acetobacterium Genus.</title>
        <authorList>
            <person name="Ross D.E."/>
            <person name="Marshall C.W."/>
            <person name="Gulliver D."/>
            <person name="May H.D."/>
            <person name="Norman R.S."/>
        </authorList>
    </citation>
    <scope>NUCLEOTIDE SEQUENCE [LARGE SCALE GENOMIC DNA]</scope>
    <source>
        <strain evidence="2 3">DSM 8238</strain>
    </source>
</reference>
<dbReference type="InterPro" id="IPR007393">
    <property type="entry name" value="YlxR_dom"/>
</dbReference>
<evidence type="ECO:0000313" key="3">
    <source>
        <dbReference type="Proteomes" id="UP000603234"/>
    </source>
</evidence>
<dbReference type="Gene3D" id="3.30.1230.10">
    <property type="entry name" value="YlxR-like"/>
    <property type="match status" value="1"/>
</dbReference>
<name>A0ABR6WUR7_9FIRM</name>
<dbReference type="Proteomes" id="UP000603234">
    <property type="component" value="Unassembled WGS sequence"/>
</dbReference>
<sequence>MKKIPQRTCVICHSKFDKRDLLRIVSDKSGEIFFDPTGKANGRGAYVCKSEACLEQFLTKNYLERAFKRKVDKEVVEAVRQKLSERVKMMK</sequence>
<dbReference type="InterPro" id="IPR035931">
    <property type="entry name" value="YlxR-like_sf"/>
</dbReference>
<gene>
    <name evidence="2" type="ORF">GH808_07955</name>
</gene>
<dbReference type="EMBL" id="WJBC01000009">
    <property type="protein sequence ID" value="MBC3804363.1"/>
    <property type="molecule type" value="Genomic_DNA"/>
</dbReference>
<dbReference type="PANTHER" id="PTHR34215">
    <property type="entry name" value="BLL0784 PROTEIN"/>
    <property type="match status" value="1"/>
</dbReference>
<accession>A0ABR6WUR7</accession>
<feature type="domain" description="YlxR" evidence="1">
    <location>
        <begin position="7"/>
        <end position="80"/>
    </location>
</feature>
<dbReference type="CDD" id="cd00279">
    <property type="entry name" value="YlxR"/>
    <property type="match status" value="1"/>
</dbReference>
<dbReference type="InterPro" id="IPR037465">
    <property type="entry name" value="YlxR"/>
</dbReference>
<organism evidence="2 3">
    <name type="scientific">Acetobacterium fimetarium</name>
    <dbReference type="NCBI Taxonomy" id="52691"/>
    <lineage>
        <taxon>Bacteria</taxon>
        <taxon>Bacillati</taxon>
        <taxon>Bacillota</taxon>
        <taxon>Clostridia</taxon>
        <taxon>Eubacteriales</taxon>
        <taxon>Eubacteriaceae</taxon>
        <taxon>Acetobacterium</taxon>
    </lineage>
</organism>
<dbReference type="RefSeq" id="WP_186842248.1">
    <property type="nucleotide sequence ID" value="NZ_WJBC01000009.1"/>
</dbReference>
<dbReference type="SUPFAM" id="SSF64376">
    <property type="entry name" value="YlxR-like"/>
    <property type="match status" value="1"/>
</dbReference>
<comment type="caution">
    <text evidence="2">The sequence shown here is derived from an EMBL/GenBank/DDBJ whole genome shotgun (WGS) entry which is preliminary data.</text>
</comment>
<evidence type="ECO:0000313" key="2">
    <source>
        <dbReference type="EMBL" id="MBC3804363.1"/>
    </source>
</evidence>
<dbReference type="NCBIfam" id="NF047356">
    <property type="entry name" value="RNA_bind_RnpM"/>
    <property type="match status" value="1"/>
</dbReference>
<dbReference type="PANTHER" id="PTHR34215:SF1">
    <property type="entry name" value="YLXR DOMAIN-CONTAINING PROTEIN"/>
    <property type="match status" value="1"/>
</dbReference>
<protein>
    <submittedName>
        <fullName evidence="2">DUF448 domain-containing protein</fullName>
    </submittedName>
</protein>
<dbReference type="Pfam" id="PF04296">
    <property type="entry name" value="YlxR"/>
    <property type="match status" value="1"/>
</dbReference>
<keyword evidence="3" id="KW-1185">Reference proteome</keyword>